<feature type="non-terminal residue" evidence="1">
    <location>
        <position position="91"/>
    </location>
</feature>
<dbReference type="AlphaFoldDB" id="A0A0F9CK14"/>
<evidence type="ECO:0008006" key="2">
    <source>
        <dbReference type="Google" id="ProtNLM"/>
    </source>
</evidence>
<protein>
    <recommendedName>
        <fullName evidence="2">AB hydrolase-1 domain-containing protein</fullName>
    </recommendedName>
</protein>
<accession>A0A0F9CK14</accession>
<gene>
    <name evidence="1" type="ORF">LCGC14_2391960</name>
</gene>
<name>A0A0F9CK14_9ZZZZ</name>
<sequence length="91" mass="10050">MGPISSVELKELDLHLKKGDPDQPAFVFIHGLGMNHLTWTNPPEARMMGGMLSLRALLKAFLNDPSTLYHDVQKLGCTAVAWSQRRPVGPV</sequence>
<organism evidence="1">
    <name type="scientific">marine sediment metagenome</name>
    <dbReference type="NCBI Taxonomy" id="412755"/>
    <lineage>
        <taxon>unclassified sequences</taxon>
        <taxon>metagenomes</taxon>
        <taxon>ecological metagenomes</taxon>
    </lineage>
</organism>
<comment type="caution">
    <text evidence="1">The sequence shown here is derived from an EMBL/GenBank/DDBJ whole genome shotgun (WGS) entry which is preliminary data.</text>
</comment>
<evidence type="ECO:0000313" key="1">
    <source>
        <dbReference type="EMBL" id="KKL26767.1"/>
    </source>
</evidence>
<proteinExistence type="predicted"/>
<dbReference type="EMBL" id="LAZR01035716">
    <property type="protein sequence ID" value="KKL26767.1"/>
    <property type="molecule type" value="Genomic_DNA"/>
</dbReference>
<reference evidence="1" key="1">
    <citation type="journal article" date="2015" name="Nature">
        <title>Complex archaea that bridge the gap between prokaryotes and eukaryotes.</title>
        <authorList>
            <person name="Spang A."/>
            <person name="Saw J.H."/>
            <person name="Jorgensen S.L."/>
            <person name="Zaremba-Niedzwiedzka K."/>
            <person name="Martijn J."/>
            <person name="Lind A.E."/>
            <person name="van Eijk R."/>
            <person name="Schleper C."/>
            <person name="Guy L."/>
            <person name="Ettema T.J."/>
        </authorList>
    </citation>
    <scope>NUCLEOTIDE SEQUENCE</scope>
</reference>